<keyword evidence="2" id="KW-1133">Transmembrane helix</keyword>
<keyword evidence="4" id="KW-1185">Reference proteome</keyword>
<dbReference type="GO" id="GO:0016787">
    <property type="term" value="F:hydrolase activity"/>
    <property type="evidence" value="ECO:0007669"/>
    <property type="project" value="UniProtKB-KW"/>
</dbReference>
<sequence>MAKKMERSALDKLLSRSHLTETFQGDEAGAHKDDTTFPSKESAAPTPGPQGEDVPTTTTSSPPSPPGQGDAVTRDETEIPSHPRRGPGFLTLIGYFTLRIVFILAALSTLILLGLYGLKLSGIYDPCQILMVSSELECTPTPYLKGLFYHVECTKRMHCLLPGFSSIGPSTQLKDPTN</sequence>
<feature type="compositionally biased region" description="Basic and acidic residues" evidence="1">
    <location>
        <begin position="1"/>
        <end position="14"/>
    </location>
</feature>
<protein>
    <submittedName>
        <fullName evidence="3">Putative ubiquitin carboxyl-terminal hydrolase FAF-X</fullName>
    </submittedName>
</protein>
<keyword evidence="2" id="KW-0812">Transmembrane</keyword>
<dbReference type="EMBL" id="LNIX01000003">
    <property type="protein sequence ID" value="OXA58118.1"/>
    <property type="molecule type" value="Genomic_DNA"/>
</dbReference>
<feature type="region of interest" description="Disordered" evidence="1">
    <location>
        <begin position="1"/>
        <end position="83"/>
    </location>
</feature>
<feature type="compositionally biased region" description="Basic and acidic residues" evidence="1">
    <location>
        <begin position="72"/>
        <end position="81"/>
    </location>
</feature>
<evidence type="ECO:0000256" key="2">
    <source>
        <dbReference type="SAM" id="Phobius"/>
    </source>
</evidence>
<organism evidence="3 4">
    <name type="scientific">Folsomia candida</name>
    <name type="common">Springtail</name>
    <dbReference type="NCBI Taxonomy" id="158441"/>
    <lineage>
        <taxon>Eukaryota</taxon>
        <taxon>Metazoa</taxon>
        <taxon>Ecdysozoa</taxon>
        <taxon>Arthropoda</taxon>
        <taxon>Hexapoda</taxon>
        <taxon>Collembola</taxon>
        <taxon>Entomobryomorpha</taxon>
        <taxon>Isotomoidea</taxon>
        <taxon>Isotomidae</taxon>
        <taxon>Proisotominae</taxon>
        <taxon>Folsomia</taxon>
    </lineage>
</organism>
<dbReference type="Proteomes" id="UP000198287">
    <property type="component" value="Unassembled WGS sequence"/>
</dbReference>
<feature type="transmembrane region" description="Helical" evidence="2">
    <location>
        <begin position="92"/>
        <end position="118"/>
    </location>
</feature>
<name>A0A226ELM7_FOLCA</name>
<accession>A0A226ELM7</accession>
<evidence type="ECO:0000313" key="4">
    <source>
        <dbReference type="Proteomes" id="UP000198287"/>
    </source>
</evidence>
<evidence type="ECO:0000313" key="3">
    <source>
        <dbReference type="EMBL" id="OXA58118.1"/>
    </source>
</evidence>
<proteinExistence type="predicted"/>
<evidence type="ECO:0000256" key="1">
    <source>
        <dbReference type="SAM" id="MobiDB-lite"/>
    </source>
</evidence>
<keyword evidence="3" id="KW-0378">Hydrolase</keyword>
<dbReference type="AlphaFoldDB" id="A0A226ELM7"/>
<reference evidence="3 4" key="1">
    <citation type="submission" date="2015-12" db="EMBL/GenBank/DDBJ databases">
        <title>The genome of Folsomia candida.</title>
        <authorList>
            <person name="Faddeeva A."/>
            <person name="Derks M.F."/>
            <person name="Anvar Y."/>
            <person name="Smit S."/>
            <person name="Van Straalen N."/>
            <person name="Roelofs D."/>
        </authorList>
    </citation>
    <scope>NUCLEOTIDE SEQUENCE [LARGE SCALE GENOMIC DNA]</scope>
    <source>
        <strain evidence="3 4">VU population</strain>
        <tissue evidence="3">Whole body</tissue>
    </source>
</reference>
<gene>
    <name evidence="3" type="ORF">Fcan01_07883</name>
</gene>
<comment type="caution">
    <text evidence="3">The sequence shown here is derived from an EMBL/GenBank/DDBJ whole genome shotgun (WGS) entry which is preliminary data.</text>
</comment>
<keyword evidence="2" id="KW-0472">Membrane</keyword>